<feature type="domain" description="SnoaL-like" evidence="1">
    <location>
        <begin position="17"/>
        <end position="150"/>
    </location>
</feature>
<gene>
    <name evidence="2" type="ORF">E4099_07815</name>
</gene>
<protein>
    <submittedName>
        <fullName evidence="2">Nuclear transport factor 2 family protein</fullName>
    </submittedName>
</protein>
<organism evidence="2 3">
    <name type="scientific">Streptomyces palmae</name>
    <dbReference type="NCBI Taxonomy" id="1701085"/>
    <lineage>
        <taxon>Bacteria</taxon>
        <taxon>Bacillati</taxon>
        <taxon>Actinomycetota</taxon>
        <taxon>Actinomycetes</taxon>
        <taxon>Kitasatosporales</taxon>
        <taxon>Streptomycetaceae</taxon>
        <taxon>Streptomyces</taxon>
    </lineage>
</organism>
<sequence length="180" mass="19920">MPRPTDRKAGTVADPAHLADRAAIHDLIAAYSLAYDCGDYATLGDLFTEDARYAFTPAPDSFPPYVAGRENIVAAMSALRGHHLETRKAHQRHFTTNTFIIRLGKDTAEVRSLMCVGFALVDGGQEFSRSGVYADVLAKEGDRWRIADRHLWLRELPPLYGVLDTDRQPAPDPTTPGRPM</sequence>
<dbReference type="InterPro" id="IPR032710">
    <property type="entry name" value="NTF2-like_dom_sf"/>
</dbReference>
<comment type="caution">
    <text evidence="2">The sequence shown here is derived from an EMBL/GenBank/DDBJ whole genome shotgun (WGS) entry which is preliminary data.</text>
</comment>
<evidence type="ECO:0000259" key="1">
    <source>
        <dbReference type="Pfam" id="PF13577"/>
    </source>
</evidence>
<name>A0A4Z0HA31_9ACTN</name>
<keyword evidence="3" id="KW-1185">Reference proteome</keyword>
<evidence type="ECO:0000313" key="3">
    <source>
        <dbReference type="Proteomes" id="UP000297948"/>
    </source>
</evidence>
<dbReference type="Pfam" id="PF13577">
    <property type="entry name" value="SnoaL_4"/>
    <property type="match status" value="1"/>
</dbReference>
<reference evidence="2 3" key="1">
    <citation type="submission" date="2019-03" db="EMBL/GenBank/DDBJ databases">
        <authorList>
            <person name="Gonzalez-Pimentel J.L."/>
        </authorList>
    </citation>
    <scope>NUCLEOTIDE SEQUENCE [LARGE SCALE GENOMIC DNA]</scope>
    <source>
        <strain evidence="2 3">JCM 31289</strain>
    </source>
</reference>
<dbReference type="OrthoDB" id="4217056at2"/>
<dbReference type="EMBL" id="SRID01000046">
    <property type="protein sequence ID" value="TGB14858.1"/>
    <property type="molecule type" value="Genomic_DNA"/>
</dbReference>
<dbReference type="CDD" id="cd00531">
    <property type="entry name" value="NTF2_like"/>
    <property type="match status" value="1"/>
</dbReference>
<dbReference type="Gene3D" id="3.10.450.50">
    <property type="match status" value="1"/>
</dbReference>
<evidence type="ECO:0000313" key="2">
    <source>
        <dbReference type="EMBL" id="TGB14858.1"/>
    </source>
</evidence>
<dbReference type="Proteomes" id="UP000297948">
    <property type="component" value="Unassembled WGS sequence"/>
</dbReference>
<accession>A0A4Z0HA31</accession>
<dbReference type="InterPro" id="IPR037401">
    <property type="entry name" value="SnoaL-like"/>
</dbReference>
<dbReference type="SUPFAM" id="SSF54427">
    <property type="entry name" value="NTF2-like"/>
    <property type="match status" value="1"/>
</dbReference>
<dbReference type="AlphaFoldDB" id="A0A4Z0HA31"/>
<proteinExistence type="predicted"/>
<dbReference type="RefSeq" id="WP_135338216.1">
    <property type="nucleotide sequence ID" value="NZ_JBHLTX010000028.1"/>
</dbReference>